<gene>
    <name evidence="2" type="ORF">F0562_002310</name>
</gene>
<name>A0A5J5C6L7_9ASTE</name>
<feature type="compositionally biased region" description="Low complexity" evidence="1">
    <location>
        <begin position="161"/>
        <end position="172"/>
    </location>
</feature>
<accession>A0A5J5C6L7</accession>
<evidence type="ECO:0000256" key="1">
    <source>
        <dbReference type="SAM" id="MobiDB-lite"/>
    </source>
</evidence>
<dbReference type="Proteomes" id="UP000325577">
    <property type="component" value="Linkage Group LG0"/>
</dbReference>
<dbReference type="GO" id="GO:0035267">
    <property type="term" value="C:NuA4 histone acetyltransferase complex"/>
    <property type="evidence" value="ECO:0007669"/>
    <property type="project" value="InterPro"/>
</dbReference>
<dbReference type="EMBL" id="CM018031">
    <property type="protein sequence ID" value="KAA8550626.1"/>
    <property type="molecule type" value="Genomic_DNA"/>
</dbReference>
<evidence type="ECO:0000313" key="3">
    <source>
        <dbReference type="Proteomes" id="UP000325577"/>
    </source>
</evidence>
<evidence type="ECO:0000313" key="2">
    <source>
        <dbReference type="EMBL" id="KAA8550626.1"/>
    </source>
</evidence>
<feature type="compositionally biased region" description="Low complexity" evidence="1">
    <location>
        <begin position="186"/>
        <end position="199"/>
    </location>
</feature>
<dbReference type="PANTHER" id="PTHR46774:SF3">
    <property type="entry name" value="CHROMATIN MODIFICATION-RELATED PROTEIN EAF1 A-RELATED"/>
    <property type="match status" value="1"/>
</dbReference>
<organism evidence="2 3">
    <name type="scientific">Nyssa sinensis</name>
    <dbReference type="NCBI Taxonomy" id="561372"/>
    <lineage>
        <taxon>Eukaryota</taxon>
        <taxon>Viridiplantae</taxon>
        <taxon>Streptophyta</taxon>
        <taxon>Embryophyta</taxon>
        <taxon>Tracheophyta</taxon>
        <taxon>Spermatophyta</taxon>
        <taxon>Magnoliopsida</taxon>
        <taxon>eudicotyledons</taxon>
        <taxon>Gunneridae</taxon>
        <taxon>Pentapetalae</taxon>
        <taxon>asterids</taxon>
        <taxon>Cornales</taxon>
        <taxon>Nyssaceae</taxon>
        <taxon>Nyssa</taxon>
    </lineage>
</organism>
<feature type="compositionally biased region" description="Polar residues" evidence="1">
    <location>
        <begin position="9"/>
        <end position="23"/>
    </location>
</feature>
<keyword evidence="3" id="KW-1185">Reference proteome</keyword>
<sequence>MPPHGLGRNPQTGGSGLTNQMGKQRQRQPQQQCQQPGRYHPQQRQQLQSQQQPKLLKGVGRGNTLMHQNLSIDPSLLNGLSTTPGSQSAEKGEQVMHLLQGQGLYSGSGLNPVQPSKQLVPHSSTQSQPQQKMYSGQAIPSPKHIQQVPSDSDNGNPGHVPPVTSSPTLSVSHQAVPPSVMASSNHQQLQPQPQLQPHQKLVNQNQPAVQRVLQNRQANSDPPSKLQTDQAQADLQPPINSSQMGTTTAMPQACVDTKNVAPNVSSASAPQWKAAEPLYDSVRPNPATQLASIGSPPVDKLCWELACPLNRSVQMKLITPSGNRWKEVVIVNCRFC</sequence>
<feature type="compositionally biased region" description="Polar residues" evidence="1">
    <location>
        <begin position="111"/>
        <end position="134"/>
    </location>
</feature>
<feature type="region of interest" description="Disordered" evidence="1">
    <location>
        <begin position="106"/>
        <end position="203"/>
    </location>
</feature>
<feature type="region of interest" description="Disordered" evidence="1">
    <location>
        <begin position="1"/>
        <end position="68"/>
    </location>
</feature>
<dbReference type="PANTHER" id="PTHR46774">
    <property type="entry name" value="CHROMATIN MODIFICATION-RELATED PROTEIN EAF1 A-RELATED"/>
    <property type="match status" value="1"/>
</dbReference>
<proteinExistence type="predicted"/>
<dbReference type="InterPro" id="IPR044798">
    <property type="entry name" value="EAF1A/B"/>
</dbReference>
<protein>
    <submittedName>
        <fullName evidence="2">Uncharacterized protein</fullName>
    </submittedName>
</protein>
<dbReference type="AlphaFoldDB" id="A0A5J5C6L7"/>
<dbReference type="OrthoDB" id="1751230at2759"/>
<reference evidence="2 3" key="1">
    <citation type="submission" date="2019-09" db="EMBL/GenBank/DDBJ databases">
        <title>A chromosome-level genome assembly of the Chinese tupelo Nyssa sinensis.</title>
        <authorList>
            <person name="Yang X."/>
            <person name="Kang M."/>
            <person name="Yang Y."/>
            <person name="Xiong H."/>
            <person name="Wang M."/>
            <person name="Zhang Z."/>
            <person name="Wang Z."/>
            <person name="Wu H."/>
            <person name="Ma T."/>
            <person name="Liu J."/>
            <person name="Xi Z."/>
        </authorList>
    </citation>
    <scope>NUCLEOTIDE SEQUENCE [LARGE SCALE GENOMIC DNA]</scope>
    <source>
        <strain evidence="2">J267</strain>
        <tissue evidence="2">Leaf</tissue>
    </source>
</reference>
<feature type="compositionally biased region" description="Low complexity" evidence="1">
    <location>
        <begin position="27"/>
        <end position="52"/>
    </location>
</feature>